<dbReference type="InterPro" id="IPR011010">
    <property type="entry name" value="DNA_brk_join_enz"/>
</dbReference>
<feature type="domain" description="Tyr recombinase" evidence="6">
    <location>
        <begin position="169"/>
        <end position="392"/>
    </location>
</feature>
<dbReference type="PROSITE" id="PS51900">
    <property type="entry name" value="CB"/>
    <property type="match status" value="1"/>
</dbReference>
<dbReference type="Gene3D" id="1.10.443.10">
    <property type="entry name" value="Intergrase catalytic core"/>
    <property type="match status" value="1"/>
</dbReference>
<keyword evidence="4" id="KW-0233">DNA recombination</keyword>
<dbReference type="AlphaFoldDB" id="A0A9D2U9B5"/>
<dbReference type="Gene3D" id="1.10.150.130">
    <property type="match status" value="1"/>
</dbReference>
<sequence length="404" mass="46359">MSSTPSPALPLSPLLTKKPQQNQALASQTEPTQLEAQTDVAAVTAWLANYWEQPNTFAAYRKESERFMLWVSQVAQRNFADLKHEDLLRYEQFLSDPQPAEHWQMPKGKKYGRGHPQWRPFTGPLSAASRSQSLRILNQLFEWLVKAEHLAHNPLALRARRRRPASALTLSTRILATKELQVIRNYLMWSTTGQESSGTPYLARAMRDRWLFHLLFLTGMRISEVAENGMASFYQDLQSSETTPTWWLRILGKGNKTRRIPVSSVLLSELALYRKVNGLPSLPVPSEPQPLIMSLDQYQRALSRAALHQRIKYVFKRTADYAQTHNLLPEDSLQRLNDASAHWLRHSAGSHMVQDHVDLLHVRDTLGHASIATTNLYLHSNDAQRHQRTSAHHQRWWDQDSSTS</sequence>
<name>A0A9D2U9B5_9BURK</name>
<comment type="similarity">
    <text evidence="1">Belongs to the 'phage' integrase family.</text>
</comment>
<dbReference type="PANTHER" id="PTHR30349:SF41">
    <property type="entry name" value="INTEGRASE_RECOMBINASE PROTEIN MJ0367-RELATED"/>
    <property type="match status" value="1"/>
</dbReference>
<evidence type="ECO:0000313" key="8">
    <source>
        <dbReference type="EMBL" id="HJD44449.1"/>
    </source>
</evidence>
<reference evidence="8" key="1">
    <citation type="journal article" date="2021" name="PeerJ">
        <title>Extensive microbial diversity within the chicken gut microbiome revealed by metagenomics and culture.</title>
        <authorList>
            <person name="Gilroy R."/>
            <person name="Ravi A."/>
            <person name="Getino M."/>
            <person name="Pursley I."/>
            <person name="Horton D.L."/>
            <person name="Alikhan N.F."/>
            <person name="Baker D."/>
            <person name="Gharbi K."/>
            <person name="Hall N."/>
            <person name="Watson M."/>
            <person name="Adriaenssens E.M."/>
            <person name="Foster-Nyarko E."/>
            <person name="Jarju S."/>
            <person name="Secka A."/>
            <person name="Antonio M."/>
            <person name="Oren A."/>
            <person name="Chaudhuri R.R."/>
            <person name="La Ragione R."/>
            <person name="Hildebrand F."/>
            <person name="Pallen M.J."/>
        </authorList>
    </citation>
    <scope>NUCLEOTIDE SEQUENCE</scope>
    <source>
        <strain evidence="8">9264</strain>
    </source>
</reference>
<keyword evidence="2" id="KW-0229">DNA integration</keyword>
<dbReference type="PANTHER" id="PTHR30349">
    <property type="entry name" value="PHAGE INTEGRASE-RELATED"/>
    <property type="match status" value="1"/>
</dbReference>
<dbReference type="GO" id="GO:0006310">
    <property type="term" value="P:DNA recombination"/>
    <property type="evidence" value="ECO:0007669"/>
    <property type="project" value="UniProtKB-KW"/>
</dbReference>
<dbReference type="InterPro" id="IPR010998">
    <property type="entry name" value="Integrase_recombinase_N"/>
</dbReference>
<protein>
    <submittedName>
        <fullName evidence="8">Tyrosine-type recombinase/integrase</fullName>
    </submittedName>
</protein>
<evidence type="ECO:0000256" key="1">
    <source>
        <dbReference type="ARBA" id="ARBA00008857"/>
    </source>
</evidence>
<dbReference type="InterPro" id="IPR002104">
    <property type="entry name" value="Integrase_catalytic"/>
</dbReference>
<dbReference type="InterPro" id="IPR050090">
    <property type="entry name" value="Tyrosine_recombinase_XerCD"/>
</dbReference>
<comment type="caution">
    <text evidence="8">The sequence shown here is derived from an EMBL/GenBank/DDBJ whole genome shotgun (WGS) entry which is preliminary data.</text>
</comment>
<reference evidence="8" key="2">
    <citation type="submission" date="2021-04" db="EMBL/GenBank/DDBJ databases">
        <authorList>
            <person name="Gilroy R."/>
        </authorList>
    </citation>
    <scope>NUCLEOTIDE SEQUENCE</scope>
    <source>
        <strain evidence="8">9264</strain>
    </source>
</reference>
<dbReference type="InterPro" id="IPR013762">
    <property type="entry name" value="Integrase-like_cat_sf"/>
</dbReference>
<dbReference type="EMBL" id="DWUQ01000107">
    <property type="protein sequence ID" value="HJD44449.1"/>
    <property type="molecule type" value="Genomic_DNA"/>
</dbReference>
<dbReference type="Pfam" id="PF00589">
    <property type="entry name" value="Phage_integrase"/>
    <property type="match status" value="1"/>
</dbReference>
<evidence type="ECO:0000256" key="2">
    <source>
        <dbReference type="ARBA" id="ARBA00022908"/>
    </source>
</evidence>
<dbReference type="GO" id="GO:0003677">
    <property type="term" value="F:DNA binding"/>
    <property type="evidence" value="ECO:0007669"/>
    <property type="project" value="UniProtKB-UniRule"/>
</dbReference>
<keyword evidence="3 5" id="KW-0238">DNA-binding</keyword>
<evidence type="ECO:0000256" key="4">
    <source>
        <dbReference type="ARBA" id="ARBA00023172"/>
    </source>
</evidence>
<dbReference type="InterPro" id="IPR044068">
    <property type="entry name" value="CB"/>
</dbReference>
<organism evidence="8 9">
    <name type="scientific">Candidatus Paenalcaligenes intestinipullorum</name>
    <dbReference type="NCBI Taxonomy" id="2838718"/>
    <lineage>
        <taxon>Bacteria</taxon>
        <taxon>Pseudomonadati</taxon>
        <taxon>Pseudomonadota</taxon>
        <taxon>Betaproteobacteria</taxon>
        <taxon>Burkholderiales</taxon>
        <taxon>Alcaligenaceae</taxon>
        <taxon>Paenalcaligenes</taxon>
    </lineage>
</organism>
<dbReference type="SUPFAM" id="SSF56349">
    <property type="entry name" value="DNA breaking-rejoining enzymes"/>
    <property type="match status" value="1"/>
</dbReference>
<dbReference type="Proteomes" id="UP000823889">
    <property type="component" value="Unassembled WGS sequence"/>
</dbReference>
<dbReference type="PROSITE" id="PS51898">
    <property type="entry name" value="TYR_RECOMBINASE"/>
    <property type="match status" value="1"/>
</dbReference>
<evidence type="ECO:0000256" key="5">
    <source>
        <dbReference type="PROSITE-ProRule" id="PRU01248"/>
    </source>
</evidence>
<feature type="domain" description="Core-binding (CB)" evidence="7">
    <location>
        <begin position="41"/>
        <end position="145"/>
    </location>
</feature>
<evidence type="ECO:0000313" key="9">
    <source>
        <dbReference type="Proteomes" id="UP000823889"/>
    </source>
</evidence>
<gene>
    <name evidence="8" type="ORF">H9906_05385</name>
</gene>
<evidence type="ECO:0000259" key="7">
    <source>
        <dbReference type="PROSITE" id="PS51900"/>
    </source>
</evidence>
<evidence type="ECO:0000259" key="6">
    <source>
        <dbReference type="PROSITE" id="PS51898"/>
    </source>
</evidence>
<proteinExistence type="inferred from homology"/>
<accession>A0A9D2U9B5</accession>
<evidence type="ECO:0000256" key="3">
    <source>
        <dbReference type="ARBA" id="ARBA00023125"/>
    </source>
</evidence>
<dbReference type="GO" id="GO:0015074">
    <property type="term" value="P:DNA integration"/>
    <property type="evidence" value="ECO:0007669"/>
    <property type="project" value="UniProtKB-KW"/>
</dbReference>